<evidence type="ECO:0000256" key="1">
    <source>
        <dbReference type="PROSITE-ProRule" id="PRU00047"/>
    </source>
</evidence>
<evidence type="ECO:0000313" key="4">
    <source>
        <dbReference type="EMBL" id="KAL1532788.1"/>
    </source>
</evidence>
<evidence type="ECO:0000313" key="5">
    <source>
        <dbReference type="Proteomes" id="UP001567538"/>
    </source>
</evidence>
<dbReference type="PANTHER" id="PTHR31973:SF191">
    <property type="entry name" value="OS05G0489400 PROTEIN"/>
    <property type="match status" value="1"/>
</dbReference>
<evidence type="ECO:0000256" key="2">
    <source>
        <dbReference type="SAM" id="MobiDB-lite"/>
    </source>
</evidence>
<gene>
    <name evidence="4" type="ORF">AAHA92_32757</name>
</gene>
<keyword evidence="1" id="KW-0479">Metal-binding</keyword>
<feature type="compositionally biased region" description="Polar residues" evidence="2">
    <location>
        <begin position="448"/>
        <end position="457"/>
    </location>
</feature>
<keyword evidence="1" id="KW-0862">Zinc</keyword>
<dbReference type="PANTHER" id="PTHR31973">
    <property type="entry name" value="POLYPROTEIN, PUTATIVE-RELATED"/>
    <property type="match status" value="1"/>
</dbReference>
<feature type="region of interest" description="Disordered" evidence="2">
    <location>
        <begin position="478"/>
        <end position="501"/>
    </location>
</feature>
<dbReference type="GO" id="GO:0008270">
    <property type="term" value="F:zinc ion binding"/>
    <property type="evidence" value="ECO:0007669"/>
    <property type="project" value="UniProtKB-KW"/>
</dbReference>
<comment type="caution">
    <text evidence="4">The sequence shown here is derived from an EMBL/GenBank/DDBJ whole genome shotgun (WGS) entry which is preliminary data.</text>
</comment>
<organism evidence="4 5">
    <name type="scientific">Salvia divinorum</name>
    <name type="common">Maria pastora</name>
    <name type="synonym">Diviner's sage</name>
    <dbReference type="NCBI Taxonomy" id="28513"/>
    <lineage>
        <taxon>Eukaryota</taxon>
        <taxon>Viridiplantae</taxon>
        <taxon>Streptophyta</taxon>
        <taxon>Embryophyta</taxon>
        <taxon>Tracheophyta</taxon>
        <taxon>Spermatophyta</taxon>
        <taxon>Magnoliopsida</taxon>
        <taxon>eudicotyledons</taxon>
        <taxon>Gunneridae</taxon>
        <taxon>Pentapetalae</taxon>
        <taxon>asterids</taxon>
        <taxon>lamiids</taxon>
        <taxon>Lamiales</taxon>
        <taxon>Lamiaceae</taxon>
        <taxon>Nepetoideae</taxon>
        <taxon>Mentheae</taxon>
        <taxon>Salviinae</taxon>
        <taxon>Salvia</taxon>
        <taxon>Salvia subgen. Calosphace</taxon>
    </lineage>
</organism>
<sequence length="501" mass="57331">MDGDLGSDSDIDINLDELDDILTFEDSDIDLADDINIDELNDGMSTIPLYANVWEDERNGDDGRDEMINEYEFDENMDKEDEIWAEGEGEGSESDGMVSIHSSDEEARSRWHVFNAKRDMKDPNSGMGCYLQIRRTSTNKKEKAFQIKKFKDNHKCALEIPQRYKTYKEHLRADPKFSSKSLAHQLEVDFKAKTCRSKLWRARRHALEKVMKSEVEQFGKLWDYAEELKKSNPNNSVFIGTDHLIFQNMYVCIDACKRGFLAGCRPLVGLDGCFFKGRYKAQLLVAVGFDPNNCIFPIAYGVVDVESRESWTWFVRNLSIDLNIENSGSWTFMSDKEKGLIAALDELMPHAEKRFCVRHLWKNLCRATTIKDGPELKDLLWNAAKATYPAEYYRRMTLILDKFKAAYGYVINPLRDIDDSEPTGNTGQVKGNCSKCGGQGHNKRTCGRQDSQASQGNVREDRSEVCVSMIMRRSKLVVRRKSVNTSQEHQDISSQPSNVEN</sequence>
<reference evidence="4 5" key="1">
    <citation type="submission" date="2024-06" db="EMBL/GenBank/DDBJ databases">
        <title>A chromosome level genome sequence of Diviner's sage (Salvia divinorum).</title>
        <authorList>
            <person name="Ford S.A."/>
            <person name="Ro D.-K."/>
            <person name="Ness R.W."/>
            <person name="Phillips M.A."/>
        </authorList>
    </citation>
    <scope>NUCLEOTIDE SEQUENCE [LARGE SCALE GENOMIC DNA]</scope>
    <source>
        <strain evidence="4">SAF-2024a</strain>
        <tissue evidence="4">Leaf</tissue>
    </source>
</reference>
<dbReference type="Proteomes" id="UP001567538">
    <property type="component" value="Unassembled WGS sequence"/>
</dbReference>
<dbReference type="EMBL" id="JBEAFC010000014">
    <property type="protein sequence ID" value="KAL1532788.1"/>
    <property type="molecule type" value="Genomic_DNA"/>
</dbReference>
<dbReference type="AlphaFoldDB" id="A0ABD1FQ05"/>
<keyword evidence="5" id="KW-1185">Reference proteome</keyword>
<dbReference type="InterPro" id="IPR001878">
    <property type="entry name" value="Znf_CCHC"/>
</dbReference>
<feature type="domain" description="CCHC-type" evidence="3">
    <location>
        <begin position="433"/>
        <end position="446"/>
    </location>
</feature>
<evidence type="ECO:0000259" key="3">
    <source>
        <dbReference type="PROSITE" id="PS50158"/>
    </source>
</evidence>
<protein>
    <recommendedName>
        <fullName evidence="3">CCHC-type domain-containing protein</fullName>
    </recommendedName>
</protein>
<name>A0ABD1FQ05_SALDI</name>
<dbReference type="InterPro" id="IPR018289">
    <property type="entry name" value="MULE_transposase_dom"/>
</dbReference>
<feature type="compositionally biased region" description="Polar residues" evidence="2">
    <location>
        <begin position="422"/>
        <end position="431"/>
    </location>
</feature>
<proteinExistence type="predicted"/>
<feature type="compositionally biased region" description="Polar residues" evidence="2">
    <location>
        <begin position="484"/>
        <end position="501"/>
    </location>
</feature>
<keyword evidence="1" id="KW-0863">Zinc-finger</keyword>
<dbReference type="PROSITE" id="PS50158">
    <property type="entry name" value="ZF_CCHC"/>
    <property type="match status" value="1"/>
</dbReference>
<feature type="region of interest" description="Disordered" evidence="2">
    <location>
        <begin position="421"/>
        <end position="460"/>
    </location>
</feature>
<accession>A0ABD1FQ05</accession>
<dbReference type="Pfam" id="PF10551">
    <property type="entry name" value="MULE"/>
    <property type="match status" value="1"/>
</dbReference>